<evidence type="ECO:0000256" key="8">
    <source>
        <dbReference type="PIRSR" id="PIRSR000005-1"/>
    </source>
</evidence>
<protein>
    <submittedName>
        <fullName evidence="12">Cytochrome c553</fullName>
    </submittedName>
</protein>
<evidence type="ECO:0000313" key="13">
    <source>
        <dbReference type="Proteomes" id="UP000183287"/>
    </source>
</evidence>
<dbReference type="InterPro" id="IPR024167">
    <property type="entry name" value="Cytochrome_c4-like"/>
</dbReference>
<feature type="domain" description="Cytochrome c" evidence="11">
    <location>
        <begin position="135"/>
        <end position="225"/>
    </location>
</feature>
<dbReference type="PIRSF" id="PIRSF000005">
    <property type="entry name" value="Cytochrome_c4"/>
    <property type="match status" value="1"/>
</dbReference>
<reference evidence="13" key="1">
    <citation type="submission" date="2016-10" db="EMBL/GenBank/DDBJ databases">
        <authorList>
            <person name="Varghese N."/>
            <person name="Submissions S."/>
        </authorList>
    </citation>
    <scope>NUCLEOTIDE SEQUENCE [LARGE SCALE GENOMIC DNA]</scope>
    <source>
        <strain evidence="13">Nm44</strain>
    </source>
</reference>
<feature type="domain" description="Cytochrome c" evidence="11">
    <location>
        <begin position="39"/>
        <end position="123"/>
    </location>
</feature>
<feature type="binding site" description="covalent" evidence="8">
    <location>
        <position position="156"/>
    </location>
    <ligand>
        <name>heme c</name>
        <dbReference type="ChEBI" id="CHEBI:61717"/>
        <label>2</label>
    </ligand>
</feature>
<evidence type="ECO:0000259" key="11">
    <source>
        <dbReference type="PROSITE" id="PS51007"/>
    </source>
</evidence>
<dbReference type="GO" id="GO:0020037">
    <property type="term" value="F:heme binding"/>
    <property type="evidence" value="ECO:0007669"/>
    <property type="project" value="InterPro"/>
</dbReference>
<evidence type="ECO:0000256" key="9">
    <source>
        <dbReference type="PIRSR" id="PIRSR000005-2"/>
    </source>
</evidence>
<comment type="subcellular location">
    <subcellularLocation>
        <location evidence="1">Periplasm</location>
    </subcellularLocation>
</comment>
<feature type="chain" id="PRO_5010361262" evidence="10">
    <location>
        <begin position="33"/>
        <end position="225"/>
    </location>
</feature>
<evidence type="ECO:0000256" key="10">
    <source>
        <dbReference type="SAM" id="SignalP"/>
    </source>
</evidence>
<dbReference type="GO" id="GO:0009055">
    <property type="term" value="F:electron transfer activity"/>
    <property type="evidence" value="ECO:0007669"/>
    <property type="project" value="InterPro"/>
</dbReference>
<keyword evidence="13" id="KW-1185">Reference proteome</keyword>
<evidence type="ECO:0000256" key="5">
    <source>
        <dbReference type="ARBA" id="ARBA00022764"/>
    </source>
</evidence>
<organism evidence="12 13">
    <name type="scientific">Nitrosomonas communis</name>
    <dbReference type="NCBI Taxonomy" id="44574"/>
    <lineage>
        <taxon>Bacteria</taxon>
        <taxon>Pseudomonadati</taxon>
        <taxon>Pseudomonadota</taxon>
        <taxon>Betaproteobacteria</taxon>
        <taxon>Nitrosomonadales</taxon>
        <taxon>Nitrosomonadaceae</taxon>
        <taxon>Nitrosomonas</taxon>
    </lineage>
</organism>
<feature type="binding site" description="axial binding residue" evidence="9">
    <location>
        <position position="160"/>
    </location>
    <ligand>
        <name>heme c</name>
        <dbReference type="ChEBI" id="CHEBI:61717"/>
        <label>2</label>
    </ligand>
    <ligandPart>
        <name>Fe</name>
        <dbReference type="ChEBI" id="CHEBI:18248"/>
    </ligandPart>
</feature>
<dbReference type="PANTHER" id="PTHR33751:SF9">
    <property type="entry name" value="CYTOCHROME C4"/>
    <property type="match status" value="1"/>
</dbReference>
<dbReference type="SUPFAM" id="SSF46626">
    <property type="entry name" value="Cytochrome c"/>
    <property type="match status" value="2"/>
</dbReference>
<dbReference type="Gene3D" id="1.10.760.10">
    <property type="entry name" value="Cytochrome c-like domain"/>
    <property type="match status" value="2"/>
</dbReference>
<evidence type="ECO:0000256" key="3">
    <source>
        <dbReference type="ARBA" id="ARBA00022617"/>
    </source>
</evidence>
<keyword evidence="2" id="KW-0813">Transport</keyword>
<accession>A0A1I4RTE3</accession>
<feature type="binding site" description="axial binding residue" evidence="9">
    <location>
        <position position="202"/>
    </location>
    <ligand>
        <name>heme c</name>
        <dbReference type="ChEBI" id="CHEBI:61717"/>
        <label>2</label>
    </ligand>
    <ligandPart>
        <name>Fe</name>
        <dbReference type="ChEBI" id="CHEBI:18248"/>
    </ligandPart>
</feature>
<keyword evidence="10" id="KW-0732">Signal</keyword>
<dbReference type="Proteomes" id="UP000183287">
    <property type="component" value="Unassembled WGS sequence"/>
</dbReference>
<dbReference type="InterPro" id="IPR036909">
    <property type="entry name" value="Cyt_c-like_dom_sf"/>
</dbReference>
<gene>
    <name evidence="12" type="ORF">SAMN05421863_103514</name>
</gene>
<feature type="binding site" description="axial binding residue" evidence="9">
    <location>
        <position position="56"/>
    </location>
    <ligand>
        <name>heme c</name>
        <dbReference type="ChEBI" id="CHEBI:61717"/>
        <label>1</label>
    </ligand>
    <ligandPart>
        <name>Fe</name>
        <dbReference type="ChEBI" id="CHEBI:18248"/>
    </ligandPart>
</feature>
<evidence type="ECO:0000313" key="12">
    <source>
        <dbReference type="EMBL" id="SFM55485.1"/>
    </source>
</evidence>
<dbReference type="STRING" id="44574.AAW31_11945"/>
<keyword evidence="7 9" id="KW-0408">Iron</keyword>
<feature type="binding site" description="covalent" evidence="8">
    <location>
        <position position="52"/>
    </location>
    <ligand>
        <name>heme c</name>
        <dbReference type="ChEBI" id="CHEBI:61717"/>
        <label>1</label>
    </ligand>
</feature>
<feature type="signal peptide" evidence="10">
    <location>
        <begin position="1"/>
        <end position="32"/>
    </location>
</feature>
<dbReference type="Pfam" id="PF00034">
    <property type="entry name" value="Cytochrom_C"/>
    <property type="match status" value="2"/>
</dbReference>
<dbReference type="PANTHER" id="PTHR33751">
    <property type="entry name" value="CBB3-TYPE CYTOCHROME C OXIDASE SUBUNIT FIXP"/>
    <property type="match status" value="1"/>
</dbReference>
<evidence type="ECO:0000256" key="7">
    <source>
        <dbReference type="ARBA" id="ARBA00023004"/>
    </source>
</evidence>
<proteinExistence type="predicted"/>
<sequence>MQTLKPSILQNMKVIKNTAIIFAFIFSNQILADTPSTHGDSEKGKEIATGVCSGCHNADGNSVIPSNPTLAGQHAEYITKQLMDFKAEGDSPAKRDSQVMASMVAALSADDMKNIAAYYAQQKTTPAMTSNSDQSLLEIGRKIYNGGNLENNVPACSSCHSLNGAGIPPHYPKLAGQHPTYTISQLDAFYRGNRANDINSSMQKVVLRMSTQEIKAVAEYIATLQ</sequence>
<keyword evidence="5" id="KW-0574">Periplasm</keyword>
<keyword evidence="3 8" id="KW-0349">Heme</keyword>
<dbReference type="AlphaFoldDB" id="A0A1I4RTE3"/>
<name>A0A1I4RTE3_9PROT</name>
<feature type="binding site" description="covalent" evidence="8">
    <location>
        <position position="55"/>
    </location>
    <ligand>
        <name>heme c</name>
        <dbReference type="ChEBI" id="CHEBI:61717"/>
        <label>1</label>
    </ligand>
</feature>
<comment type="PTM">
    <text evidence="8">Binds 2 heme c groups covalently per subunit.</text>
</comment>
<evidence type="ECO:0000256" key="1">
    <source>
        <dbReference type="ARBA" id="ARBA00004418"/>
    </source>
</evidence>
<dbReference type="EMBL" id="FOUB01000035">
    <property type="protein sequence ID" value="SFM55485.1"/>
    <property type="molecule type" value="Genomic_DNA"/>
</dbReference>
<feature type="binding site" description="axial binding residue" evidence="9">
    <location>
        <position position="100"/>
    </location>
    <ligand>
        <name>heme c</name>
        <dbReference type="ChEBI" id="CHEBI:61717"/>
        <label>1</label>
    </ligand>
    <ligandPart>
        <name>Fe</name>
        <dbReference type="ChEBI" id="CHEBI:18248"/>
    </ligandPart>
</feature>
<keyword evidence="4 9" id="KW-0479">Metal-binding</keyword>
<feature type="binding site" description="covalent" evidence="8">
    <location>
        <position position="159"/>
    </location>
    <ligand>
        <name>heme c</name>
        <dbReference type="ChEBI" id="CHEBI:61717"/>
        <label>2</label>
    </ligand>
</feature>
<dbReference type="InterPro" id="IPR050597">
    <property type="entry name" value="Cytochrome_c_Oxidase_Subunit"/>
</dbReference>
<keyword evidence="6" id="KW-0249">Electron transport</keyword>
<dbReference type="RefSeq" id="WP_256212041.1">
    <property type="nucleotide sequence ID" value="NZ_FOUB01000035.1"/>
</dbReference>
<evidence type="ECO:0000256" key="4">
    <source>
        <dbReference type="ARBA" id="ARBA00022723"/>
    </source>
</evidence>
<evidence type="ECO:0000256" key="2">
    <source>
        <dbReference type="ARBA" id="ARBA00022448"/>
    </source>
</evidence>
<dbReference type="GO" id="GO:0042597">
    <property type="term" value="C:periplasmic space"/>
    <property type="evidence" value="ECO:0007669"/>
    <property type="project" value="UniProtKB-SubCell"/>
</dbReference>
<evidence type="ECO:0000256" key="6">
    <source>
        <dbReference type="ARBA" id="ARBA00022982"/>
    </source>
</evidence>
<dbReference type="InterPro" id="IPR009056">
    <property type="entry name" value="Cyt_c-like_dom"/>
</dbReference>
<dbReference type="PROSITE" id="PS51007">
    <property type="entry name" value="CYTC"/>
    <property type="match status" value="2"/>
</dbReference>
<dbReference type="GO" id="GO:0005506">
    <property type="term" value="F:iron ion binding"/>
    <property type="evidence" value="ECO:0007669"/>
    <property type="project" value="InterPro"/>
</dbReference>